<dbReference type="OrthoDB" id="190072at2759"/>
<dbReference type="AlphaFoldDB" id="L1JL16"/>
<reference evidence="1 3" key="1">
    <citation type="journal article" date="2012" name="Nature">
        <title>Algal genomes reveal evolutionary mosaicism and the fate of nucleomorphs.</title>
        <authorList>
            <consortium name="DOE Joint Genome Institute"/>
            <person name="Curtis B.A."/>
            <person name="Tanifuji G."/>
            <person name="Burki F."/>
            <person name="Gruber A."/>
            <person name="Irimia M."/>
            <person name="Maruyama S."/>
            <person name="Arias M.C."/>
            <person name="Ball S.G."/>
            <person name="Gile G.H."/>
            <person name="Hirakawa Y."/>
            <person name="Hopkins J.F."/>
            <person name="Kuo A."/>
            <person name="Rensing S.A."/>
            <person name="Schmutz J."/>
            <person name="Symeonidi A."/>
            <person name="Elias M."/>
            <person name="Eveleigh R.J."/>
            <person name="Herman E.K."/>
            <person name="Klute M.J."/>
            <person name="Nakayama T."/>
            <person name="Obornik M."/>
            <person name="Reyes-Prieto A."/>
            <person name="Armbrust E.V."/>
            <person name="Aves S.J."/>
            <person name="Beiko R.G."/>
            <person name="Coutinho P."/>
            <person name="Dacks J.B."/>
            <person name="Durnford D.G."/>
            <person name="Fast N.M."/>
            <person name="Green B.R."/>
            <person name="Grisdale C.J."/>
            <person name="Hempel F."/>
            <person name="Henrissat B."/>
            <person name="Hoppner M.P."/>
            <person name="Ishida K."/>
            <person name="Kim E."/>
            <person name="Koreny L."/>
            <person name="Kroth P.G."/>
            <person name="Liu Y."/>
            <person name="Malik S.B."/>
            <person name="Maier U.G."/>
            <person name="McRose D."/>
            <person name="Mock T."/>
            <person name="Neilson J.A."/>
            <person name="Onodera N.T."/>
            <person name="Poole A.M."/>
            <person name="Pritham E.J."/>
            <person name="Richards T.A."/>
            <person name="Rocap G."/>
            <person name="Roy S.W."/>
            <person name="Sarai C."/>
            <person name="Schaack S."/>
            <person name="Shirato S."/>
            <person name="Slamovits C.H."/>
            <person name="Spencer D.F."/>
            <person name="Suzuki S."/>
            <person name="Worden A.Z."/>
            <person name="Zauner S."/>
            <person name="Barry K."/>
            <person name="Bell C."/>
            <person name="Bharti A.K."/>
            <person name="Crow J.A."/>
            <person name="Grimwood J."/>
            <person name="Kramer R."/>
            <person name="Lindquist E."/>
            <person name="Lucas S."/>
            <person name="Salamov A."/>
            <person name="McFadden G.I."/>
            <person name="Lane C.E."/>
            <person name="Keeling P.J."/>
            <person name="Gray M.W."/>
            <person name="Grigoriev I.V."/>
            <person name="Archibald J.M."/>
        </authorList>
    </citation>
    <scope>NUCLEOTIDE SEQUENCE</scope>
    <source>
        <strain evidence="1 3">CCMP2712</strain>
    </source>
</reference>
<dbReference type="Proteomes" id="UP000011087">
    <property type="component" value="Unassembled WGS sequence"/>
</dbReference>
<reference evidence="2" key="3">
    <citation type="submission" date="2016-03" db="UniProtKB">
        <authorList>
            <consortium name="EnsemblProtists"/>
        </authorList>
    </citation>
    <scope>IDENTIFICATION</scope>
</reference>
<organism evidence="1">
    <name type="scientific">Guillardia theta (strain CCMP2712)</name>
    <name type="common">Cryptophyte</name>
    <dbReference type="NCBI Taxonomy" id="905079"/>
    <lineage>
        <taxon>Eukaryota</taxon>
        <taxon>Cryptophyceae</taxon>
        <taxon>Pyrenomonadales</taxon>
        <taxon>Geminigeraceae</taxon>
        <taxon>Guillardia</taxon>
    </lineage>
</organism>
<accession>L1JL16</accession>
<dbReference type="eggNOG" id="ENOG502S03P">
    <property type="taxonomic scope" value="Eukaryota"/>
</dbReference>
<reference evidence="3" key="2">
    <citation type="submission" date="2012-11" db="EMBL/GenBank/DDBJ databases">
        <authorList>
            <person name="Kuo A."/>
            <person name="Curtis B.A."/>
            <person name="Tanifuji G."/>
            <person name="Burki F."/>
            <person name="Gruber A."/>
            <person name="Irimia M."/>
            <person name="Maruyama S."/>
            <person name="Arias M.C."/>
            <person name="Ball S.G."/>
            <person name="Gile G.H."/>
            <person name="Hirakawa Y."/>
            <person name="Hopkins J.F."/>
            <person name="Rensing S.A."/>
            <person name="Schmutz J."/>
            <person name="Symeonidi A."/>
            <person name="Elias M."/>
            <person name="Eveleigh R.J."/>
            <person name="Herman E.K."/>
            <person name="Klute M.J."/>
            <person name="Nakayama T."/>
            <person name="Obornik M."/>
            <person name="Reyes-Prieto A."/>
            <person name="Armbrust E.V."/>
            <person name="Aves S.J."/>
            <person name="Beiko R.G."/>
            <person name="Coutinho P."/>
            <person name="Dacks J.B."/>
            <person name="Durnford D.G."/>
            <person name="Fast N.M."/>
            <person name="Green B.R."/>
            <person name="Grisdale C."/>
            <person name="Hempe F."/>
            <person name="Henrissat B."/>
            <person name="Hoppner M.P."/>
            <person name="Ishida K.-I."/>
            <person name="Kim E."/>
            <person name="Koreny L."/>
            <person name="Kroth P.G."/>
            <person name="Liu Y."/>
            <person name="Malik S.-B."/>
            <person name="Maier U.G."/>
            <person name="McRose D."/>
            <person name="Mock T."/>
            <person name="Neilson J.A."/>
            <person name="Onodera N.T."/>
            <person name="Poole A.M."/>
            <person name="Pritham E.J."/>
            <person name="Richards T.A."/>
            <person name="Rocap G."/>
            <person name="Roy S.W."/>
            <person name="Sarai C."/>
            <person name="Schaack S."/>
            <person name="Shirato S."/>
            <person name="Slamovits C.H."/>
            <person name="Spencer D.F."/>
            <person name="Suzuki S."/>
            <person name="Worden A.Z."/>
            <person name="Zauner S."/>
            <person name="Barry K."/>
            <person name="Bell C."/>
            <person name="Bharti A.K."/>
            <person name="Crow J.A."/>
            <person name="Grimwood J."/>
            <person name="Kramer R."/>
            <person name="Lindquist E."/>
            <person name="Lucas S."/>
            <person name="Salamov A."/>
            <person name="McFadden G.I."/>
            <person name="Lane C.E."/>
            <person name="Keeling P.J."/>
            <person name="Gray M.W."/>
            <person name="Grigoriev I.V."/>
            <person name="Archibald J.M."/>
        </authorList>
    </citation>
    <scope>NUCLEOTIDE SEQUENCE</scope>
    <source>
        <strain evidence="3">CCMP2712</strain>
    </source>
</reference>
<gene>
    <name evidence="1" type="ORF">GUITHDRAFT_105274</name>
</gene>
<evidence type="ECO:0000313" key="2">
    <source>
        <dbReference type="EnsemblProtists" id="EKX49198"/>
    </source>
</evidence>
<proteinExistence type="predicted"/>
<evidence type="ECO:0000313" key="3">
    <source>
        <dbReference type="Proteomes" id="UP000011087"/>
    </source>
</evidence>
<evidence type="ECO:0000313" key="1">
    <source>
        <dbReference type="EMBL" id="EKX49198.1"/>
    </source>
</evidence>
<dbReference type="HOGENOM" id="CLU_1296512_0_0_1"/>
<dbReference type="PaxDb" id="55529-EKX49198"/>
<dbReference type="EMBL" id="JH992983">
    <property type="protein sequence ID" value="EKX49198.1"/>
    <property type="molecule type" value="Genomic_DNA"/>
</dbReference>
<dbReference type="EnsemblProtists" id="EKX49198">
    <property type="protein sequence ID" value="EKX49198"/>
    <property type="gene ID" value="GUITHDRAFT_105274"/>
</dbReference>
<dbReference type="KEGG" id="gtt:GUITHDRAFT_105274"/>
<dbReference type="GeneID" id="17305869"/>
<keyword evidence="3" id="KW-1185">Reference proteome</keyword>
<sequence>MHLRCVGFCGIDDSVDPRLLAAISESYPWVEFASLEWVDDLKFFAEHAKMRLAGHLCSKYVLDLMKGKGFKRFQLNPTKANNVDSSKLTAEMAKNLVKVAADHEDIEFIVQRSTHPQDLMVNGSCPTNVSFLFDESKGRGAVSSQYSPPPPPAVSFGYAGGLGPANIREELKKMEAAAQGRNIWIDMESSLRTILKVIALGLLPDKYSKRARE</sequence>
<dbReference type="RefSeq" id="XP_005836178.1">
    <property type="nucleotide sequence ID" value="XM_005836121.1"/>
</dbReference>
<protein>
    <submittedName>
        <fullName evidence="1 2">Uncharacterized protein</fullName>
    </submittedName>
</protein>
<name>L1JL16_GUITC</name>
<dbReference type="OMA" id="WVDMESS"/>